<dbReference type="Gene3D" id="3.40.50.300">
    <property type="entry name" value="P-loop containing nucleotide triphosphate hydrolases"/>
    <property type="match status" value="1"/>
</dbReference>
<organism evidence="6 7">
    <name type="scientific">Cerasicoccus arenae</name>
    <dbReference type="NCBI Taxonomy" id="424488"/>
    <lineage>
        <taxon>Bacteria</taxon>
        <taxon>Pseudomonadati</taxon>
        <taxon>Verrucomicrobiota</taxon>
        <taxon>Opitutia</taxon>
        <taxon>Puniceicoccales</taxon>
        <taxon>Cerasicoccaceae</taxon>
        <taxon>Cerasicoccus</taxon>
    </lineage>
</organism>
<dbReference type="EMBL" id="BMXG01000001">
    <property type="protein sequence ID" value="GHB89862.1"/>
    <property type="molecule type" value="Genomic_DNA"/>
</dbReference>
<keyword evidence="3 6" id="KW-0067">ATP-binding</keyword>
<dbReference type="PANTHER" id="PTHR24220:SF689">
    <property type="entry name" value="LIPOPROTEIN-RELEASING SYSTEM ATP-BINDING PROTEIN LOLD"/>
    <property type="match status" value="1"/>
</dbReference>
<dbReference type="Pfam" id="PF00005">
    <property type="entry name" value="ABC_tran"/>
    <property type="match status" value="1"/>
</dbReference>
<dbReference type="GO" id="GO:0016887">
    <property type="term" value="F:ATP hydrolysis activity"/>
    <property type="evidence" value="ECO:0007669"/>
    <property type="project" value="InterPro"/>
</dbReference>
<evidence type="ECO:0000259" key="5">
    <source>
        <dbReference type="PROSITE" id="PS50893"/>
    </source>
</evidence>
<dbReference type="GO" id="GO:0089705">
    <property type="term" value="P:protein localization to outer membrane"/>
    <property type="evidence" value="ECO:0007669"/>
    <property type="project" value="TreeGrafter"/>
</dbReference>
<dbReference type="GO" id="GO:0005886">
    <property type="term" value="C:plasma membrane"/>
    <property type="evidence" value="ECO:0007669"/>
    <property type="project" value="TreeGrafter"/>
</dbReference>
<keyword evidence="6" id="KW-0449">Lipoprotein</keyword>
<dbReference type="PROSITE" id="PS50893">
    <property type="entry name" value="ABC_TRANSPORTER_2"/>
    <property type="match status" value="1"/>
</dbReference>
<evidence type="ECO:0000313" key="7">
    <source>
        <dbReference type="Proteomes" id="UP000642829"/>
    </source>
</evidence>
<gene>
    <name evidence="6" type="primary">lolD</name>
    <name evidence="6" type="ORF">GCM10007047_00470</name>
</gene>
<keyword evidence="2" id="KW-0547">Nucleotide-binding</keyword>
<name>A0A8J3D8X5_9BACT</name>
<keyword evidence="1" id="KW-0813">Transport</keyword>
<dbReference type="GO" id="GO:0005524">
    <property type="term" value="F:ATP binding"/>
    <property type="evidence" value="ECO:0007669"/>
    <property type="project" value="UniProtKB-KW"/>
</dbReference>
<evidence type="ECO:0000313" key="6">
    <source>
        <dbReference type="EMBL" id="GHB89862.1"/>
    </source>
</evidence>
<accession>A0A8J3D8X5</accession>
<proteinExistence type="inferred from homology"/>
<dbReference type="InterPro" id="IPR017871">
    <property type="entry name" value="ABC_transporter-like_CS"/>
</dbReference>
<dbReference type="Proteomes" id="UP000642829">
    <property type="component" value="Unassembled WGS sequence"/>
</dbReference>
<reference evidence="6" key="1">
    <citation type="journal article" date="2014" name="Int. J. Syst. Evol. Microbiol.">
        <title>Complete genome sequence of Corynebacterium casei LMG S-19264T (=DSM 44701T), isolated from a smear-ripened cheese.</title>
        <authorList>
            <consortium name="US DOE Joint Genome Institute (JGI-PGF)"/>
            <person name="Walter F."/>
            <person name="Albersmeier A."/>
            <person name="Kalinowski J."/>
            <person name="Ruckert C."/>
        </authorList>
    </citation>
    <scope>NUCLEOTIDE SEQUENCE</scope>
    <source>
        <strain evidence="6">KCTC 12870</strain>
    </source>
</reference>
<dbReference type="GO" id="GO:0044874">
    <property type="term" value="P:lipoprotein localization to outer membrane"/>
    <property type="evidence" value="ECO:0007669"/>
    <property type="project" value="TreeGrafter"/>
</dbReference>
<evidence type="ECO:0000256" key="4">
    <source>
        <dbReference type="ARBA" id="ARBA00038388"/>
    </source>
</evidence>
<dbReference type="RefSeq" id="WP_189510539.1">
    <property type="nucleotide sequence ID" value="NZ_BMXG01000001.1"/>
</dbReference>
<dbReference type="SUPFAM" id="SSF52540">
    <property type="entry name" value="P-loop containing nucleoside triphosphate hydrolases"/>
    <property type="match status" value="1"/>
</dbReference>
<evidence type="ECO:0000256" key="2">
    <source>
        <dbReference type="ARBA" id="ARBA00022741"/>
    </source>
</evidence>
<feature type="domain" description="ABC transporter" evidence="5">
    <location>
        <begin position="16"/>
        <end position="235"/>
    </location>
</feature>
<sequence>MSTETPVPTPASQPVLRAENLHRSLGEGESRVHVLRGINLQLKPAMTYSVAGPSGCGKSTMLYLLGLLDRQDKGQIWIRGELMSDASDAERTAARSRHIGFVFQFHFLLPEFSAAENVMLPMKKLGARSPEEMRSRAEYLLGLVGLGAKADRLATHLSGGEQQRVAIARSLANDPALLLADEPTGNLDVANSNMVFDLLQRLTRETGQAILMVTHNPELAERTDARLRMQDGQFVV</sequence>
<dbReference type="PANTHER" id="PTHR24220">
    <property type="entry name" value="IMPORT ATP-BINDING PROTEIN"/>
    <property type="match status" value="1"/>
</dbReference>
<keyword evidence="7" id="KW-1185">Reference proteome</keyword>
<reference evidence="6" key="2">
    <citation type="submission" date="2020-09" db="EMBL/GenBank/DDBJ databases">
        <authorList>
            <person name="Sun Q."/>
            <person name="Kim S."/>
        </authorList>
    </citation>
    <scope>NUCLEOTIDE SEQUENCE</scope>
    <source>
        <strain evidence="6">KCTC 12870</strain>
    </source>
</reference>
<dbReference type="InterPro" id="IPR017911">
    <property type="entry name" value="MacB-like_ATP-bd"/>
</dbReference>
<comment type="similarity">
    <text evidence="4">Belongs to the ABC transporter superfamily. Macrolide exporter (TC 3.A.1.122) family.</text>
</comment>
<protein>
    <submittedName>
        <fullName evidence="6">Lipoprotein-releasing system ATP-binding protein LolD</fullName>
    </submittedName>
</protein>
<dbReference type="SMART" id="SM00382">
    <property type="entry name" value="AAA"/>
    <property type="match status" value="1"/>
</dbReference>
<evidence type="ECO:0000256" key="3">
    <source>
        <dbReference type="ARBA" id="ARBA00022840"/>
    </source>
</evidence>
<dbReference type="InterPro" id="IPR003593">
    <property type="entry name" value="AAA+_ATPase"/>
</dbReference>
<evidence type="ECO:0000256" key="1">
    <source>
        <dbReference type="ARBA" id="ARBA00022448"/>
    </source>
</evidence>
<dbReference type="InterPro" id="IPR015854">
    <property type="entry name" value="ABC_transpr_LolD-like"/>
</dbReference>
<dbReference type="PROSITE" id="PS00211">
    <property type="entry name" value="ABC_TRANSPORTER_1"/>
    <property type="match status" value="1"/>
</dbReference>
<dbReference type="AlphaFoldDB" id="A0A8J3D8X5"/>
<dbReference type="GO" id="GO:0098796">
    <property type="term" value="C:membrane protein complex"/>
    <property type="evidence" value="ECO:0007669"/>
    <property type="project" value="UniProtKB-ARBA"/>
</dbReference>
<dbReference type="InterPro" id="IPR003439">
    <property type="entry name" value="ABC_transporter-like_ATP-bd"/>
</dbReference>
<dbReference type="GO" id="GO:0022857">
    <property type="term" value="F:transmembrane transporter activity"/>
    <property type="evidence" value="ECO:0007669"/>
    <property type="project" value="TreeGrafter"/>
</dbReference>
<dbReference type="CDD" id="cd03255">
    <property type="entry name" value="ABC_MJ0796_LolCDE_FtsE"/>
    <property type="match status" value="1"/>
</dbReference>
<dbReference type="FunFam" id="3.40.50.300:FF:000032">
    <property type="entry name" value="Export ABC transporter ATP-binding protein"/>
    <property type="match status" value="1"/>
</dbReference>
<comment type="caution">
    <text evidence="6">The sequence shown here is derived from an EMBL/GenBank/DDBJ whole genome shotgun (WGS) entry which is preliminary data.</text>
</comment>
<dbReference type="InterPro" id="IPR027417">
    <property type="entry name" value="P-loop_NTPase"/>
</dbReference>